<sequence>MLDNNSRSIGDERLCVRQEGIGYKTRLELTTERSAS</sequence>
<proteinExistence type="predicted"/>
<feature type="non-terminal residue" evidence="1">
    <location>
        <position position="36"/>
    </location>
</feature>
<protein>
    <submittedName>
        <fullName evidence="1">Uncharacterized protein</fullName>
    </submittedName>
</protein>
<name>K0RWX7_THAOC</name>
<keyword evidence="2" id="KW-1185">Reference proteome</keyword>
<reference evidence="1 2" key="1">
    <citation type="journal article" date="2012" name="Genome Biol.">
        <title>Genome and low-iron response of an oceanic diatom adapted to chronic iron limitation.</title>
        <authorList>
            <person name="Lommer M."/>
            <person name="Specht M."/>
            <person name="Roy A.S."/>
            <person name="Kraemer L."/>
            <person name="Andreson R."/>
            <person name="Gutowska M.A."/>
            <person name="Wolf J."/>
            <person name="Bergner S.V."/>
            <person name="Schilhabel M.B."/>
            <person name="Klostermeier U.C."/>
            <person name="Beiko R.G."/>
            <person name="Rosenstiel P."/>
            <person name="Hippler M."/>
            <person name="Laroche J."/>
        </authorList>
    </citation>
    <scope>NUCLEOTIDE SEQUENCE [LARGE SCALE GENOMIC DNA]</scope>
    <source>
        <strain evidence="1 2">CCMP1005</strain>
    </source>
</reference>
<comment type="caution">
    <text evidence="1">The sequence shown here is derived from an EMBL/GenBank/DDBJ whole genome shotgun (WGS) entry which is preliminary data.</text>
</comment>
<dbReference type="EMBL" id="AGNL01042066">
    <property type="protein sequence ID" value="EJK51192.1"/>
    <property type="molecule type" value="Genomic_DNA"/>
</dbReference>
<evidence type="ECO:0000313" key="1">
    <source>
        <dbReference type="EMBL" id="EJK51192.1"/>
    </source>
</evidence>
<gene>
    <name evidence="1" type="ORF">THAOC_29658</name>
</gene>
<evidence type="ECO:0000313" key="2">
    <source>
        <dbReference type="Proteomes" id="UP000266841"/>
    </source>
</evidence>
<organism evidence="1 2">
    <name type="scientific">Thalassiosira oceanica</name>
    <name type="common">Marine diatom</name>
    <dbReference type="NCBI Taxonomy" id="159749"/>
    <lineage>
        <taxon>Eukaryota</taxon>
        <taxon>Sar</taxon>
        <taxon>Stramenopiles</taxon>
        <taxon>Ochrophyta</taxon>
        <taxon>Bacillariophyta</taxon>
        <taxon>Coscinodiscophyceae</taxon>
        <taxon>Thalassiosirophycidae</taxon>
        <taxon>Thalassiosirales</taxon>
        <taxon>Thalassiosiraceae</taxon>
        <taxon>Thalassiosira</taxon>
    </lineage>
</organism>
<accession>K0RWX7</accession>
<dbReference type="Proteomes" id="UP000266841">
    <property type="component" value="Unassembled WGS sequence"/>
</dbReference>
<dbReference type="AlphaFoldDB" id="K0RWX7"/>